<gene>
    <name evidence="2" type="ORF">ENO08_06655</name>
</gene>
<dbReference type="Pfam" id="PF08241">
    <property type="entry name" value="Methyltransf_11"/>
    <property type="match status" value="1"/>
</dbReference>
<dbReference type="CDD" id="cd02440">
    <property type="entry name" value="AdoMet_MTases"/>
    <property type="match status" value="1"/>
</dbReference>
<reference evidence="2" key="1">
    <citation type="journal article" date="2020" name="mSystems">
        <title>Genome- and Community-Level Interaction Insights into Carbon Utilization and Element Cycling Functions of Hydrothermarchaeota in Hydrothermal Sediment.</title>
        <authorList>
            <person name="Zhou Z."/>
            <person name="Liu Y."/>
            <person name="Xu W."/>
            <person name="Pan J."/>
            <person name="Luo Z.H."/>
            <person name="Li M."/>
        </authorList>
    </citation>
    <scope>NUCLEOTIDE SEQUENCE [LARGE SCALE GENOMIC DNA]</scope>
    <source>
        <strain evidence="2">SpSt-1233</strain>
    </source>
</reference>
<comment type="caution">
    <text evidence="2">The sequence shown here is derived from an EMBL/GenBank/DDBJ whole genome shotgun (WGS) entry which is preliminary data.</text>
</comment>
<proteinExistence type="predicted"/>
<dbReference type="PANTHER" id="PTHR43591">
    <property type="entry name" value="METHYLTRANSFERASE"/>
    <property type="match status" value="1"/>
</dbReference>
<dbReference type="InterPro" id="IPR029063">
    <property type="entry name" value="SAM-dependent_MTases_sf"/>
</dbReference>
<dbReference type="Gene3D" id="3.40.50.150">
    <property type="entry name" value="Vaccinia Virus protein VP39"/>
    <property type="match status" value="1"/>
</dbReference>
<name>A0A7V2AVN3_UNCEI</name>
<dbReference type="GO" id="GO:0008757">
    <property type="term" value="F:S-adenosylmethionine-dependent methyltransferase activity"/>
    <property type="evidence" value="ECO:0007669"/>
    <property type="project" value="InterPro"/>
</dbReference>
<sequence>MAEVERFWDALAGHEYEHANEKLNRVHTQRFREAIKLLPVEEDSRVLNVWSRVGDGVPFLRRAFGEFELVNAELSLQMLKASTKLNPREMHVQTSLHELPFAGSSFDAVMSLETLEHVPDPLLFLREVRRVLTPNGVLVMSLPPSAAEWTSTVNNILKFHHGEGPHRFLAPSEVKNMIAEAGLKLLEYRGTLFLPFGGMGVERLDGFIARLIGKGPLGQLGLRQFYVCKVAR</sequence>
<dbReference type="SUPFAM" id="SSF53335">
    <property type="entry name" value="S-adenosyl-L-methionine-dependent methyltransferases"/>
    <property type="match status" value="1"/>
</dbReference>
<protein>
    <submittedName>
        <fullName evidence="2">SAM-dependent methyltransferase</fullName>
    </submittedName>
</protein>
<dbReference type="PANTHER" id="PTHR43591:SF24">
    <property type="entry name" value="2-METHOXY-6-POLYPRENYL-1,4-BENZOQUINOL METHYLASE, MITOCHONDRIAL"/>
    <property type="match status" value="1"/>
</dbReference>
<dbReference type="GO" id="GO:0032259">
    <property type="term" value="P:methylation"/>
    <property type="evidence" value="ECO:0007669"/>
    <property type="project" value="UniProtKB-KW"/>
</dbReference>
<dbReference type="Proteomes" id="UP000886069">
    <property type="component" value="Unassembled WGS sequence"/>
</dbReference>
<accession>A0A7V2AVN3</accession>
<dbReference type="InterPro" id="IPR013216">
    <property type="entry name" value="Methyltransf_11"/>
</dbReference>
<evidence type="ECO:0000259" key="1">
    <source>
        <dbReference type="Pfam" id="PF08241"/>
    </source>
</evidence>
<organism evidence="2">
    <name type="scientific">Eiseniibacteriota bacterium</name>
    <dbReference type="NCBI Taxonomy" id="2212470"/>
    <lineage>
        <taxon>Bacteria</taxon>
        <taxon>Candidatus Eiseniibacteriota</taxon>
    </lineage>
</organism>
<keyword evidence="2" id="KW-0489">Methyltransferase</keyword>
<keyword evidence="2" id="KW-0808">Transferase</keyword>
<feature type="domain" description="Methyltransferase type 11" evidence="1">
    <location>
        <begin position="60"/>
        <end position="140"/>
    </location>
</feature>
<evidence type="ECO:0000313" key="2">
    <source>
        <dbReference type="EMBL" id="HER44123.1"/>
    </source>
</evidence>
<dbReference type="EMBL" id="DSEC01000474">
    <property type="protein sequence ID" value="HER44123.1"/>
    <property type="molecule type" value="Genomic_DNA"/>
</dbReference>
<dbReference type="AlphaFoldDB" id="A0A7V2AVN3"/>